<evidence type="ECO:0000259" key="2">
    <source>
        <dbReference type="Pfam" id="PF13302"/>
    </source>
</evidence>
<organism evidence="3 4">
    <name type="scientific">Exophiala viscosa</name>
    <dbReference type="NCBI Taxonomy" id="2486360"/>
    <lineage>
        <taxon>Eukaryota</taxon>
        <taxon>Fungi</taxon>
        <taxon>Dikarya</taxon>
        <taxon>Ascomycota</taxon>
        <taxon>Pezizomycotina</taxon>
        <taxon>Eurotiomycetes</taxon>
        <taxon>Chaetothyriomycetidae</taxon>
        <taxon>Chaetothyriales</taxon>
        <taxon>Herpotrichiellaceae</taxon>
        <taxon>Exophiala</taxon>
    </lineage>
</organism>
<proteinExistence type="predicted"/>
<dbReference type="Gene3D" id="3.40.630.30">
    <property type="match status" value="1"/>
</dbReference>
<dbReference type="SUPFAM" id="SSF55729">
    <property type="entry name" value="Acyl-CoA N-acyltransferases (Nat)"/>
    <property type="match status" value="1"/>
</dbReference>
<gene>
    <name evidence="3" type="ORF">EDD36DRAFT_126615</name>
</gene>
<evidence type="ECO:0000313" key="3">
    <source>
        <dbReference type="EMBL" id="KAI1616225.1"/>
    </source>
</evidence>
<reference evidence="3" key="1">
    <citation type="journal article" date="2022" name="bioRxiv">
        <title>Deciphering the potential niche of two novel black yeast fungi from a biological soil crust based on their genomes, phenotypes, and melanin regulation.</title>
        <authorList>
            <consortium name="DOE Joint Genome Institute"/>
            <person name="Carr E.C."/>
            <person name="Barton Q."/>
            <person name="Grambo S."/>
            <person name="Sullivan M."/>
            <person name="Renfro C.M."/>
            <person name="Kuo A."/>
            <person name="Pangilinan J."/>
            <person name="Lipzen A."/>
            <person name="Keymanesh K."/>
            <person name="Savage E."/>
            <person name="Barry K."/>
            <person name="Grigoriev I.V."/>
            <person name="Riekhof W.R."/>
            <person name="Harris S.S."/>
        </authorList>
    </citation>
    <scope>NUCLEOTIDE SEQUENCE</scope>
    <source>
        <strain evidence="3">JF 03-4F</strain>
    </source>
</reference>
<sequence length="233" mass="25437">MDTSLITQSYRRELYQLESCHPRTQPTLTFSPNVSFSASSIPPSRQTTTKSYKSTTRPTHAPPLGDAGIRTPEDVDRRCSRKPLTSTSTDPSGGIVLPTHPYHLVYLRSNNRHVGSTSISHRPEFPSPDIGYTTLEEHANQGYATEAAGAALKWWTEEMKVANIWAGALITNKSSQRVARKIGLVDGGKITVLMPGDLTITALVFVQLHMQTACPGLDGMVLDVRGKADMSST</sequence>
<evidence type="ECO:0000313" key="4">
    <source>
        <dbReference type="Proteomes" id="UP001203852"/>
    </source>
</evidence>
<dbReference type="AlphaFoldDB" id="A0AAN6IGI8"/>
<dbReference type="InterPro" id="IPR016181">
    <property type="entry name" value="Acyl_CoA_acyltransferase"/>
</dbReference>
<dbReference type="InterPro" id="IPR000182">
    <property type="entry name" value="GNAT_dom"/>
</dbReference>
<dbReference type="GO" id="GO:0016747">
    <property type="term" value="F:acyltransferase activity, transferring groups other than amino-acyl groups"/>
    <property type="evidence" value="ECO:0007669"/>
    <property type="project" value="InterPro"/>
</dbReference>
<keyword evidence="4" id="KW-1185">Reference proteome</keyword>
<dbReference type="Proteomes" id="UP001203852">
    <property type="component" value="Unassembled WGS sequence"/>
</dbReference>
<accession>A0AAN6IGI8</accession>
<evidence type="ECO:0000256" key="1">
    <source>
        <dbReference type="SAM" id="MobiDB-lite"/>
    </source>
</evidence>
<feature type="domain" description="N-acetyltransferase" evidence="2">
    <location>
        <begin position="102"/>
        <end position="184"/>
    </location>
</feature>
<name>A0AAN6IGI8_9EURO</name>
<comment type="caution">
    <text evidence="3">The sequence shown here is derived from an EMBL/GenBank/DDBJ whole genome shotgun (WGS) entry which is preliminary data.</text>
</comment>
<feature type="compositionally biased region" description="Polar residues" evidence="1">
    <location>
        <begin position="23"/>
        <end position="58"/>
    </location>
</feature>
<dbReference type="PANTHER" id="PTHR43792">
    <property type="entry name" value="GNAT FAMILY, PUTATIVE (AFU_ORTHOLOGUE AFUA_3G00765)-RELATED-RELATED"/>
    <property type="match status" value="1"/>
</dbReference>
<dbReference type="EMBL" id="MU404351">
    <property type="protein sequence ID" value="KAI1616225.1"/>
    <property type="molecule type" value="Genomic_DNA"/>
</dbReference>
<feature type="region of interest" description="Disordered" evidence="1">
    <location>
        <begin position="23"/>
        <end position="93"/>
    </location>
</feature>
<dbReference type="Pfam" id="PF13302">
    <property type="entry name" value="Acetyltransf_3"/>
    <property type="match status" value="1"/>
</dbReference>
<dbReference type="InterPro" id="IPR051531">
    <property type="entry name" value="N-acetyltransferase"/>
</dbReference>
<protein>
    <submittedName>
        <fullName evidence="3">Acyl-CoA N-acyltransferase</fullName>
    </submittedName>
</protein>